<dbReference type="SMART" id="SM00355">
    <property type="entry name" value="ZnF_C2H2"/>
    <property type="match status" value="9"/>
</dbReference>
<feature type="domain" description="C2H2-type" evidence="10">
    <location>
        <begin position="84"/>
        <end position="113"/>
    </location>
</feature>
<dbReference type="InterPro" id="IPR051061">
    <property type="entry name" value="Zinc_finger_trans_reg"/>
</dbReference>
<organism evidence="11 12">
    <name type="scientific">Phyllosticta citriasiana</name>
    <dbReference type="NCBI Taxonomy" id="595635"/>
    <lineage>
        <taxon>Eukaryota</taxon>
        <taxon>Fungi</taxon>
        <taxon>Dikarya</taxon>
        <taxon>Ascomycota</taxon>
        <taxon>Pezizomycotina</taxon>
        <taxon>Dothideomycetes</taxon>
        <taxon>Dothideomycetes incertae sedis</taxon>
        <taxon>Botryosphaeriales</taxon>
        <taxon>Phyllostictaceae</taxon>
        <taxon>Phyllosticta</taxon>
    </lineage>
</organism>
<feature type="region of interest" description="Disordered" evidence="9">
    <location>
        <begin position="1"/>
        <end position="74"/>
    </location>
</feature>
<dbReference type="PROSITE" id="PS50157">
    <property type="entry name" value="ZINC_FINGER_C2H2_2"/>
    <property type="match status" value="7"/>
</dbReference>
<gene>
    <name evidence="11" type="ORF">IWZ03DRAFT_219201</name>
</gene>
<feature type="compositionally biased region" description="Basic residues" evidence="9">
    <location>
        <begin position="1"/>
        <end position="11"/>
    </location>
</feature>
<evidence type="ECO:0000256" key="8">
    <source>
        <dbReference type="PROSITE-ProRule" id="PRU00042"/>
    </source>
</evidence>
<feature type="region of interest" description="Disordered" evidence="9">
    <location>
        <begin position="406"/>
        <end position="430"/>
    </location>
</feature>
<evidence type="ECO:0000256" key="6">
    <source>
        <dbReference type="ARBA" id="ARBA00023163"/>
    </source>
</evidence>
<evidence type="ECO:0000259" key="10">
    <source>
        <dbReference type="PROSITE" id="PS50157"/>
    </source>
</evidence>
<keyword evidence="4" id="KW-0862">Zinc</keyword>
<dbReference type="PANTHER" id="PTHR46179">
    <property type="entry name" value="ZINC FINGER PROTEIN"/>
    <property type="match status" value="1"/>
</dbReference>
<evidence type="ECO:0000256" key="4">
    <source>
        <dbReference type="ARBA" id="ARBA00022833"/>
    </source>
</evidence>
<dbReference type="SUPFAM" id="SSF57667">
    <property type="entry name" value="beta-beta-alpha zinc fingers"/>
    <property type="match status" value="3"/>
</dbReference>
<feature type="compositionally biased region" description="Basic and acidic residues" evidence="9">
    <location>
        <begin position="406"/>
        <end position="418"/>
    </location>
</feature>
<feature type="domain" description="C2H2-type" evidence="10">
    <location>
        <begin position="146"/>
        <end position="175"/>
    </location>
</feature>
<evidence type="ECO:0000256" key="2">
    <source>
        <dbReference type="ARBA" id="ARBA00022723"/>
    </source>
</evidence>
<proteinExistence type="predicted"/>
<feature type="domain" description="C2H2-type" evidence="10">
    <location>
        <begin position="368"/>
        <end position="397"/>
    </location>
</feature>
<dbReference type="Pfam" id="PF00096">
    <property type="entry name" value="zf-C2H2"/>
    <property type="match status" value="4"/>
</dbReference>
<feature type="domain" description="C2H2-type" evidence="10">
    <location>
        <begin position="174"/>
        <end position="205"/>
    </location>
</feature>
<evidence type="ECO:0000313" key="12">
    <source>
        <dbReference type="Proteomes" id="UP001363622"/>
    </source>
</evidence>
<keyword evidence="12" id="KW-1185">Reference proteome</keyword>
<evidence type="ECO:0000256" key="5">
    <source>
        <dbReference type="ARBA" id="ARBA00023015"/>
    </source>
</evidence>
<evidence type="ECO:0000256" key="9">
    <source>
        <dbReference type="SAM" id="MobiDB-lite"/>
    </source>
</evidence>
<dbReference type="PANTHER" id="PTHR46179:SF13">
    <property type="entry name" value="C2H2-TYPE DOMAIN-CONTAINING PROTEIN"/>
    <property type="match status" value="1"/>
</dbReference>
<keyword evidence="5" id="KW-0805">Transcription regulation</keyword>
<dbReference type="Gene3D" id="3.30.160.60">
    <property type="entry name" value="Classic Zinc Finger"/>
    <property type="match status" value="6"/>
</dbReference>
<comment type="caution">
    <text evidence="11">The sequence shown here is derived from an EMBL/GenBank/DDBJ whole genome shotgun (WGS) entry which is preliminary data.</text>
</comment>
<keyword evidence="7" id="KW-0539">Nucleus</keyword>
<keyword evidence="3 8" id="KW-0863">Zinc-finger</keyword>
<feature type="domain" description="C2H2-type" evidence="10">
    <location>
        <begin position="320"/>
        <end position="348"/>
    </location>
</feature>
<evidence type="ECO:0000256" key="3">
    <source>
        <dbReference type="ARBA" id="ARBA00022771"/>
    </source>
</evidence>
<dbReference type="PROSITE" id="PS00028">
    <property type="entry name" value="ZINC_FINGER_C2H2_1"/>
    <property type="match status" value="4"/>
</dbReference>
<evidence type="ECO:0000256" key="7">
    <source>
        <dbReference type="ARBA" id="ARBA00023242"/>
    </source>
</evidence>
<keyword evidence="6" id="KW-0804">Transcription</keyword>
<feature type="domain" description="C2H2-type" evidence="10">
    <location>
        <begin position="286"/>
        <end position="314"/>
    </location>
</feature>
<dbReference type="Proteomes" id="UP001363622">
    <property type="component" value="Unassembled WGS sequence"/>
</dbReference>
<feature type="domain" description="C2H2-type" evidence="10">
    <location>
        <begin position="114"/>
        <end position="144"/>
    </location>
</feature>
<accession>A0ABR1KLL2</accession>
<dbReference type="EMBL" id="JBBPHU010000008">
    <property type="protein sequence ID" value="KAK7514576.1"/>
    <property type="molecule type" value="Genomic_DNA"/>
</dbReference>
<keyword evidence="2" id="KW-0479">Metal-binding</keyword>
<dbReference type="InterPro" id="IPR036236">
    <property type="entry name" value="Znf_C2H2_sf"/>
</dbReference>
<evidence type="ECO:0000256" key="1">
    <source>
        <dbReference type="ARBA" id="ARBA00004123"/>
    </source>
</evidence>
<protein>
    <submittedName>
        <fullName evidence="11">Zn-finger</fullName>
    </submittedName>
</protein>
<comment type="subcellular location">
    <subcellularLocation>
        <location evidence="1">Nucleus</location>
    </subcellularLocation>
</comment>
<evidence type="ECO:0000313" key="11">
    <source>
        <dbReference type="EMBL" id="KAK7514576.1"/>
    </source>
</evidence>
<name>A0ABR1KLL2_9PEZI</name>
<reference evidence="11 12" key="1">
    <citation type="submission" date="2024-04" db="EMBL/GenBank/DDBJ databases">
        <title>Phyllosticta paracitricarpa is synonymous to the EU quarantine fungus P. citricarpa based on phylogenomic analyses.</title>
        <authorList>
            <consortium name="Lawrence Berkeley National Laboratory"/>
            <person name="Van Ingen-Buijs V.A."/>
            <person name="Van Westerhoven A.C."/>
            <person name="Haridas S."/>
            <person name="Skiadas P."/>
            <person name="Martin F."/>
            <person name="Groenewald J.Z."/>
            <person name="Crous P.W."/>
            <person name="Seidl M.F."/>
        </authorList>
    </citation>
    <scope>NUCLEOTIDE SEQUENCE [LARGE SCALE GENOMIC DNA]</scope>
    <source>
        <strain evidence="11 12">CBS 123371</strain>
    </source>
</reference>
<feature type="compositionally biased region" description="Basic and acidic residues" evidence="9">
    <location>
        <begin position="40"/>
        <end position="56"/>
    </location>
</feature>
<sequence length="570" mass="64503">MAQAKTARKRAVSPVGHKPQKTKRVRQMPSPREEPDDTFTEPRIETAEDDNAKEKTSGNAVATPESPPLLPYRLDPNRSRRNIFHCTFEGCDRSFNRPCRLQEHLLSHTGERPFACTHEGCDKTYIRSAHLTRHIKLEHAENERSYICERSDCGKSFISADRLRRHQETHENKFHCTDFPPCNKLFRKHATLQRHIDSVHLGKKKYPCQMLDDDTGEQCTEVYNTPHSLRAHEARVHGGLSFFCTMCGPDSRAEIAEGETPSSSADPVGFTTYGALQAHMKEVHPPVCQHCGKENSTQKQLRAHIEIAHSGLTVDDRRRFICPHCNAGFTKKGNLKVHIRSIHDKARIFVCGETDLSTTSKRDYIRAWDGDGACGRDFGTKSNLEEHIRTHHLGLESTRTAKLREEAAERGEDYDQITKKRRSRGHPKPSAVALLTGEGLAEESGRRIACIFANNGCQHRFYRDYDLEFHLGAAHDMSAREITEAMMEKGAREDTQFWIGGAGDPYLDQQQQYYDGYGDYAGYGMPDGGDLAAERELDRRAGIDHLQPAVDIRKTGLGAVYNYLQGYENL</sequence>
<dbReference type="InterPro" id="IPR013087">
    <property type="entry name" value="Znf_C2H2_type"/>
</dbReference>